<dbReference type="Proteomes" id="UP000004105">
    <property type="component" value="Unassembled WGS sequence"/>
</dbReference>
<keyword evidence="3" id="KW-1185">Reference proteome</keyword>
<keyword evidence="2" id="KW-0645">Protease</keyword>
<dbReference type="PANTHER" id="PTHR11735">
    <property type="entry name" value="TRNA N6-ADENOSINE THREONYLCARBAMOYLTRANSFERASE"/>
    <property type="match status" value="1"/>
</dbReference>
<dbReference type="CDD" id="cd24032">
    <property type="entry name" value="ASKHA_NBD_TsaB"/>
    <property type="match status" value="1"/>
</dbReference>
<dbReference type="STRING" id="267212.GCA_001063965_01512"/>
<dbReference type="PANTHER" id="PTHR11735:SF11">
    <property type="entry name" value="TRNA THREONYLCARBAMOYLADENOSINE BIOSYNTHESIS PROTEIN TSAB"/>
    <property type="match status" value="1"/>
</dbReference>
<dbReference type="AlphaFoldDB" id="F2BA19"/>
<comment type="caution">
    <text evidence="2">The sequence shown here is derived from an EMBL/GenBank/DDBJ whole genome shotgun (WGS) entry which is preliminary data.</text>
</comment>
<accession>F2BA19</accession>
<dbReference type="Pfam" id="PF00814">
    <property type="entry name" value="TsaD"/>
    <property type="match status" value="1"/>
</dbReference>
<organism evidence="2 3">
    <name type="scientific">Neisseria bacilliformis ATCC BAA-1200</name>
    <dbReference type="NCBI Taxonomy" id="888742"/>
    <lineage>
        <taxon>Bacteria</taxon>
        <taxon>Pseudomonadati</taxon>
        <taxon>Pseudomonadota</taxon>
        <taxon>Betaproteobacteria</taxon>
        <taxon>Neisseriales</taxon>
        <taxon>Neisseriaceae</taxon>
        <taxon>Neisseria</taxon>
    </lineage>
</organism>
<dbReference type="SUPFAM" id="SSF53067">
    <property type="entry name" value="Actin-like ATPase domain"/>
    <property type="match status" value="2"/>
</dbReference>
<dbReference type="GO" id="GO:0008233">
    <property type="term" value="F:peptidase activity"/>
    <property type="evidence" value="ECO:0007669"/>
    <property type="project" value="UniProtKB-KW"/>
</dbReference>
<evidence type="ECO:0000313" key="2">
    <source>
        <dbReference type="EMBL" id="EGF11737.1"/>
    </source>
</evidence>
<protein>
    <submittedName>
        <fullName evidence="2">Glycoprotease</fullName>
    </submittedName>
</protein>
<feature type="domain" description="Gcp-like" evidence="1">
    <location>
        <begin position="80"/>
        <end position="169"/>
    </location>
</feature>
<dbReference type="Gene3D" id="3.30.420.40">
    <property type="match status" value="2"/>
</dbReference>
<dbReference type="InterPro" id="IPR043129">
    <property type="entry name" value="ATPase_NBD"/>
</dbReference>
<dbReference type="InterPro" id="IPR000905">
    <property type="entry name" value="Gcp-like_dom"/>
</dbReference>
<dbReference type="GO" id="GO:0005829">
    <property type="term" value="C:cytosol"/>
    <property type="evidence" value="ECO:0007669"/>
    <property type="project" value="TreeGrafter"/>
</dbReference>
<name>F2BA19_9NEIS</name>
<gene>
    <name evidence="2" type="ORF">HMPREF9123_0546</name>
</gene>
<evidence type="ECO:0000259" key="1">
    <source>
        <dbReference type="Pfam" id="PF00814"/>
    </source>
</evidence>
<proteinExistence type="predicted"/>
<reference evidence="2 3" key="1">
    <citation type="submission" date="2011-02" db="EMBL/GenBank/DDBJ databases">
        <authorList>
            <person name="Muzny D."/>
            <person name="Qin X."/>
            <person name="Deng J."/>
            <person name="Jiang H."/>
            <person name="Liu Y."/>
            <person name="Qu J."/>
            <person name="Song X.-Z."/>
            <person name="Zhang L."/>
            <person name="Thornton R."/>
            <person name="Coyle M."/>
            <person name="Francisco L."/>
            <person name="Jackson L."/>
            <person name="Javaid M."/>
            <person name="Korchina V."/>
            <person name="Kovar C."/>
            <person name="Mata R."/>
            <person name="Mathew T."/>
            <person name="Ngo R."/>
            <person name="Nguyen L."/>
            <person name="Nguyen N."/>
            <person name="Okwuonu G."/>
            <person name="Ongeri F."/>
            <person name="Pham C."/>
            <person name="Simmons D."/>
            <person name="Wilczek-Boney K."/>
            <person name="Hale W."/>
            <person name="Jakkamsetti A."/>
            <person name="Pham P."/>
            <person name="Ruth R."/>
            <person name="San Lucas F."/>
            <person name="Warren J."/>
            <person name="Zhang J."/>
            <person name="Zhao Z."/>
            <person name="Zhou C."/>
            <person name="Zhu D."/>
            <person name="Lee S."/>
            <person name="Bess C."/>
            <person name="Blankenburg K."/>
            <person name="Forbes L."/>
            <person name="Fu Q."/>
            <person name="Gubbala S."/>
            <person name="Hirani K."/>
            <person name="Jayaseelan J.C."/>
            <person name="Lara F."/>
            <person name="Munidasa M."/>
            <person name="Palculict T."/>
            <person name="Patil S."/>
            <person name="Pu L.-L."/>
            <person name="Saada N."/>
            <person name="Tang L."/>
            <person name="Weissenberger G."/>
            <person name="Zhu Y."/>
            <person name="Hemphill L."/>
            <person name="Shang Y."/>
            <person name="Youmans B."/>
            <person name="Ayvaz T."/>
            <person name="Ross M."/>
            <person name="Santibanez J."/>
            <person name="Aqrawi P."/>
            <person name="Gross S."/>
            <person name="Joshi V."/>
            <person name="Fowler G."/>
            <person name="Nazareth L."/>
            <person name="Reid J."/>
            <person name="Worley K."/>
            <person name="Petrosino J."/>
            <person name="Highlander S."/>
            <person name="Gibbs R."/>
        </authorList>
    </citation>
    <scope>NUCLEOTIDE SEQUENCE [LARGE SCALE GENOMIC DNA]</scope>
    <source>
        <strain evidence="2 3">ATCC BAA-1200</strain>
    </source>
</reference>
<dbReference type="GO" id="GO:0006508">
    <property type="term" value="P:proteolysis"/>
    <property type="evidence" value="ECO:0007669"/>
    <property type="project" value="UniProtKB-KW"/>
</dbReference>
<dbReference type="NCBIfam" id="TIGR03725">
    <property type="entry name" value="T6A_YeaZ"/>
    <property type="match status" value="1"/>
</dbReference>
<dbReference type="GO" id="GO:0002949">
    <property type="term" value="P:tRNA threonylcarbamoyladenosine modification"/>
    <property type="evidence" value="ECO:0007669"/>
    <property type="project" value="InterPro"/>
</dbReference>
<keyword evidence="2" id="KW-0378">Hydrolase</keyword>
<dbReference type="HOGENOM" id="CLU_064886_2_0_4"/>
<evidence type="ECO:0000313" key="3">
    <source>
        <dbReference type="Proteomes" id="UP000004105"/>
    </source>
</evidence>
<sequence length="267" mass="27356">MERPSENRIWGFGFFRNIIPAQAGSAPNAIIRALSPAAEPAVMQPDFSRPVLAIDTATAHLSLALRAGGGLFARHTEAGSRQSALILPQIAELFAEAGVSAADLAAVVYAQGPGAFTGLRIGLGVAQGLAAPFATPLIGVPCLDAAAFLVRGRGVLAAADARMGEVFYAWFDTENCRRLSPYCVGKAAAIAPPEGVEFTHGSGNAFALNEPPPFPGSPAMPTAADYLALAQTGGYPACDAADASLLYVRDKIALTAAEQAAHKAGAA</sequence>
<dbReference type="InterPro" id="IPR022496">
    <property type="entry name" value="T6A_TsaB"/>
</dbReference>
<dbReference type="EMBL" id="AFAY01000010">
    <property type="protein sequence ID" value="EGF11737.1"/>
    <property type="molecule type" value="Genomic_DNA"/>
</dbReference>